<evidence type="ECO:0000313" key="16">
    <source>
        <dbReference type="EMBL" id="MFD2744502.1"/>
    </source>
</evidence>
<dbReference type="PRINTS" id="PR01790">
    <property type="entry name" value="SMP30FAMILY"/>
</dbReference>
<dbReference type="PANTHER" id="PTHR10907">
    <property type="entry name" value="REGUCALCIN"/>
    <property type="match status" value="1"/>
</dbReference>
<dbReference type="SUPFAM" id="SSF63829">
    <property type="entry name" value="Calcium-dependent phosphotriesterase"/>
    <property type="match status" value="1"/>
</dbReference>
<dbReference type="EC" id="3.1.1.17" evidence="8"/>
<evidence type="ECO:0000313" key="17">
    <source>
        <dbReference type="Proteomes" id="UP001597418"/>
    </source>
</evidence>
<evidence type="ECO:0000256" key="4">
    <source>
        <dbReference type="ARBA" id="ARBA00001946"/>
    </source>
</evidence>
<name>A0ABW5UG95_9SPHI</name>
<evidence type="ECO:0000256" key="10">
    <source>
        <dbReference type="ARBA" id="ARBA00022490"/>
    </source>
</evidence>
<dbReference type="InterPro" id="IPR013658">
    <property type="entry name" value="SGL"/>
</dbReference>
<comment type="cofactor">
    <cofactor evidence="3">
        <name>Mn(2+)</name>
        <dbReference type="ChEBI" id="CHEBI:29035"/>
    </cofactor>
</comment>
<comment type="similarity">
    <text evidence="7">Belongs to the SMP-30/CGR1 family.</text>
</comment>
<evidence type="ECO:0000256" key="11">
    <source>
        <dbReference type="ARBA" id="ARBA00022723"/>
    </source>
</evidence>
<keyword evidence="11" id="KW-0479">Metal-binding</keyword>
<comment type="cofactor">
    <cofactor evidence="2">
        <name>Ca(2+)</name>
        <dbReference type="ChEBI" id="CHEBI:29108"/>
    </cofactor>
</comment>
<feature type="domain" description="SMP-30/Gluconolactonase/LRE-like region" evidence="15">
    <location>
        <begin position="16"/>
        <end position="258"/>
    </location>
</feature>
<gene>
    <name evidence="16" type="ORF">ACFSQ6_13980</name>
</gene>
<comment type="cofactor">
    <cofactor evidence="4">
        <name>Mg(2+)</name>
        <dbReference type="ChEBI" id="CHEBI:18420"/>
    </cofactor>
</comment>
<evidence type="ECO:0000256" key="8">
    <source>
        <dbReference type="ARBA" id="ARBA00013227"/>
    </source>
</evidence>
<comment type="subcellular location">
    <subcellularLocation>
        <location evidence="6">Cytoplasm</location>
    </subcellularLocation>
</comment>
<proteinExistence type="inferred from homology"/>
<dbReference type="PRINTS" id="PR01791">
    <property type="entry name" value="REGUCALCIN"/>
</dbReference>
<reference evidence="17" key="1">
    <citation type="journal article" date="2019" name="Int. J. Syst. Evol. Microbiol.">
        <title>The Global Catalogue of Microorganisms (GCM) 10K type strain sequencing project: providing services to taxonomists for standard genome sequencing and annotation.</title>
        <authorList>
            <consortium name="The Broad Institute Genomics Platform"/>
            <consortium name="The Broad Institute Genome Sequencing Center for Infectious Disease"/>
            <person name="Wu L."/>
            <person name="Ma J."/>
        </authorList>
    </citation>
    <scope>NUCLEOTIDE SEQUENCE [LARGE SCALE GENOMIC DNA]</scope>
    <source>
        <strain evidence="17">KCTC 42247</strain>
    </source>
</reference>
<protein>
    <recommendedName>
        <fullName evidence="9">Regucalcin</fullName>
        <ecNumber evidence="8">3.1.1.17</ecNumber>
    </recommendedName>
    <alternativeName>
        <fullName evidence="14">Gluconolactonase</fullName>
    </alternativeName>
</protein>
<evidence type="ECO:0000256" key="12">
    <source>
        <dbReference type="ARBA" id="ARBA00022801"/>
    </source>
</evidence>
<evidence type="ECO:0000256" key="3">
    <source>
        <dbReference type="ARBA" id="ARBA00001936"/>
    </source>
</evidence>
<keyword evidence="10" id="KW-0963">Cytoplasm</keyword>
<dbReference type="GO" id="GO:0016787">
    <property type="term" value="F:hydrolase activity"/>
    <property type="evidence" value="ECO:0007669"/>
    <property type="project" value="UniProtKB-KW"/>
</dbReference>
<comment type="cofactor">
    <cofactor evidence="5">
        <name>Zn(2+)</name>
        <dbReference type="ChEBI" id="CHEBI:29105"/>
    </cofactor>
</comment>
<evidence type="ECO:0000259" key="15">
    <source>
        <dbReference type="Pfam" id="PF08450"/>
    </source>
</evidence>
<keyword evidence="12 16" id="KW-0378">Hydrolase</keyword>
<evidence type="ECO:0000256" key="6">
    <source>
        <dbReference type="ARBA" id="ARBA00004496"/>
    </source>
</evidence>
<evidence type="ECO:0000256" key="7">
    <source>
        <dbReference type="ARBA" id="ARBA00008853"/>
    </source>
</evidence>
<dbReference type="Gene3D" id="2.120.10.30">
    <property type="entry name" value="TolB, C-terminal domain"/>
    <property type="match status" value="1"/>
</dbReference>
<sequence>MIEKTLKVAVAVPCQLGESPVWDDRQQCLHYVDILNSLIYSYYPADKSVKTTEVSHAVGAIVPQQDGTFLAALSTGIHHINLPHGEAKFLIQPEPHAPENRFNDGKADASGRLWVATMNMQEQKNKGALYVVYPDLTFKKILDETTISNGLDWDESEGIFYHVESDDAIINRYTYDTVQVGIANRQKVATFTKEEGVPDGMTLDVEGMLWVAHFGGGCVTRRDPETGEVLAKIELPVKQITSCVFGGKNMNDLYITTAAKGLSEDELSQQPQAGYTFVLEDLPYQGRKPNKFVQIA</sequence>
<evidence type="ECO:0000256" key="9">
    <source>
        <dbReference type="ARBA" id="ARBA00016808"/>
    </source>
</evidence>
<dbReference type="InterPro" id="IPR005511">
    <property type="entry name" value="SMP-30"/>
</dbReference>
<evidence type="ECO:0000256" key="2">
    <source>
        <dbReference type="ARBA" id="ARBA00001913"/>
    </source>
</evidence>
<evidence type="ECO:0000256" key="1">
    <source>
        <dbReference type="ARBA" id="ARBA00001589"/>
    </source>
</evidence>
<keyword evidence="17" id="KW-1185">Reference proteome</keyword>
<evidence type="ECO:0000256" key="14">
    <source>
        <dbReference type="ARBA" id="ARBA00032464"/>
    </source>
</evidence>
<dbReference type="RefSeq" id="WP_066751951.1">
    <property type="nucleotide sequence ID" value="NZ_JBHUMB010000014.1"/>
</dbReference>
<dbReference type="InterPro" id="IPR008367">
    <property type="entry name" value="Regucalcin"/>
</dbReference>
<dbReference type="Proteomes" id="UP001597418">
    <property type="component" value="Unassembled WGS sequence"/>
</dbReference>
<keyword evidence="13" id="KW-0106">Calcium</keyword>
<comment type="catalytic activity">
    <reaction evidence="1">
        <text>D-glucono-1,5-lactone + H2O = D-gluconate + H(+)</text>
        <dbReference type="Rhea" id="RHEA:10440"/>
        <dbReference type="ChEBI" id="CHEBI:15377"/>
        <dbReference type="ChEBI" id="CHEBI:15378"/>
        <dbReference type="ChEBI" id="CHEBI:16217"/>
        <dbReference type="ChEBI" id="CHEBI:18391"/>
        <dbReference type="EC" id="3.1.1.17"/>
    </reaction>
</comment>
<dbReference type="InterPro" id="IPR011042">
    <property type="entry name" value="6-blade_b-propeller_TolB-like"/>
</dbReference>
<dbReference type="PANTHER" id="PTHR10907:SF47">
    <property type="entry name" value="REGUCALCIN"/>
    <property type="match status" value="1"/>
</dbReference>
<accession>A0ABW5UG95</accession>
<organism evidence="16 17">
    <name type="scientific">Sphingobacterium populi</name>
    <dbReference type="NCBI Taxonomy" id="1812824"/>
    <lineage>
        <taxon>Bacteria</taxon>
        <taxon>Pseudomonadati</taxon>
        <taxon>Bacteroidota</taxon>
        <taxon>Sphingobacteriia</taxon>
        <taxon>Sphingobacteriales</taxon>
        <taxon>Sphingobacteriaceae</taxon>
        <taxon>Sphingobacterium</taxon>
    </lineage>
</organism>
<dbReference type="Pfam" id="PF08450">
    <property type="entry name" value="SGL"/>
    <property type="match status" value="1"/>
</dbReference>
<dbReference type="EMBL" id="JBHUMB010000014">
    <property type="protein sequence ID" value="MFD2744502.1"/>
    <property type="molecule type" value="Genomic_DNA"/>
</dbReference>
<evidence type="ECO:0000256" key="13">
    <source>
        <dbReference type="ARBA" id="ARBA00022837"/>
    </source>
</evidence>
<comment type="caution">
    <text evidence="16">The sequence shown here is derived from an EMBL/GenBank/DDBJ whole genome shotgun (WGS) entry which is preliminary data.</text>
</comment>
<evidence type="ECO:0000256" key="5">
    <source>
        <dbReference type="ARBA" id="ARBA00001947"/>
    </source>
</evidence>